<feature type="site" description="Transition state stabilizer" evidence="3">
    <location>
        <position position="31"/>
    </location>
</feature>
<dbReference type="GO" id="GO:0019288">
    <property type="term" value="P:isopentenyl diphosphate biosynthetic process, methylerythritol 4-phosphate pathway"/>
    <property type="evidence" value="ECO:0007669"/>
    <property type="project" value="UniProtKB-UniRule"/>
</dbReference>
<dbReference type="RefSeq" id="WP_005888176.1">
    <property type="nucleotide sequence ID" value="NZ_KQ235738.1"/>
</dbReference>
<dbReference type="GO" id="GO:0050518">
    <property type="term" value="F:2-C-methyl-D-erythritol 4-phosphate cytidylyltransferase activity"/>
    <property type="evidence" value="ECO:0007669"/>
    <property type="project" value="UniProtKB-UniRule"/>
</dbReference>
<dbReference type="EC" id="2.7.7.60" evidence="3"/>
<evidence type="ECO:0000313" key="5">
    <source>
        <dbReference type="Proteomes" id="UP000004925"/>
    </source>
</evidence>
<name>A0A0M1VWN5_FUSVC</name>
<dbReference type="CDD" id="cd02516">
    <property type="entry name" value="CDP-ME_synthetase"/>
    <property type="match status" value="1"/>
</dbReference>
<keyword evidence="3" id="KW-0414">Isoprene biosynthesis</keyword>
<reference evidence="4 5" key="1">
    <citation type="submission" date="2011-10" db="EMBL/GenBank/DDBJ databases">
        <title>The Genome Sequence of Fusobacterium sp. 4_1_13.</title>
        <authorList>
            <consortium name="The Broad Institute Genome Sequencing Platform"/>
            <person name="Earl A."/>
            <person name="Ward D."/>
            <person name="Feldgarden M."/>
            <person name="Gevers D."/>
            <person name="Strauss J."/>
            <person name="Ambrose C."/>
            <person name="Allen-Vercoe E."/>
            <person name="Young S.K."/>
            <person name="Zeng Q."/>
            <person name="Gargeya S."/>
            <person name="Fitzgerald M."/>
            <person name="Haas B."/>
            <person name="Abouelleil A."/>
            <person name="Alvarado L."/>
            <person name="Arachchi H.M."/>
            <person name="Berlin A."/>
            <person name="Brown A."/>
            <person name="Chapman S.B."/>
            <person name="Chen Z."/>
            <person name="Dunbar C."/>
            <person name="Freedman E."/>
            <person name="Gearin G."/>
            <person name="Goldberg J."/>
            <person name="Griggs A."/>
            <person name="Gujja S."/>
            <person name="Heiman D."/>
            <person name="Howarth C."/>
            <person name="Larson L."/>
            <person name="Lui A."/>
            <person name="MacDonald P.J."/>
            <person name="Montmayeur A."/>
            <person name="Murphy C."/>
            <person name="Neiman D."/>
            <person name="Pearson M."/>
            <person name="Priest M."/>
            <person name="Roberts A."/>
            <person name="Saif S."/>
            <person name="Shea T."/>
            <person name="Shenoy N."/>
            <person name="Sisk P."/>
            <person name="Stolte C."/>
            <person name="Sykes S."/>
            <person name="Wortman J."/>
            <person name="Nusbaum C."/>
            <person name="Birren B."/>
        </authorList>
    </citation>
    <scope>NUCLEOTIDE SEQUENCE [LARGE SCALE GENOMIC DNA]</scope>
    <source>
        <strain evidence="4 5">4_1_13</strain>
    </source>
</reference>
<protein>
    <recommendedName>
        <fullName evidence="3">2-C-methyl-D-erythritol 4-phosphate cytidylyltransferase</fullName>
        <ecNumber evidence="3">2.7.7.60</ecNumber>
    </recommendedName>
    <alternativeName>
        <fullName evidence="3">4-diphosphocytidyl-2C-methyl-D-erythritol synthase</fullName>
    </alternativeName>
    <alternativeName>
        <fullName evidence="3">MEP cytidylyltransferase</fullName>
        <shortName evidence="3">MCT</shortName>
    </alternativeName>
</protein>
<comment type="pathway">
    <text evidence="3">Isoprenoid biosynthesis; isopentenyl diphosphate biosynthesis via DXP pathway; isopentenyl diphosphate from 1-deoxy-D-xylulose 5-phosphate: step 2/6.</text>
</comment>
<dbReference type="AlphaFoldDB" id="A0A0M1VWN5"/>
<gene>
    <name evidence="3" type="primary">ispD</name>
    <name evidence="4" type="ORF">FSCG_01831</name>
</gene>
<evidence type="ECO:0000256" key="3">
    <source>
        <dbReference type="HAMAP-Rule" id="MF_00108"/>
    </source>
</evidence>
<dbReference type="HOGENOM" id="CLU_061281_2_2_0"/>
<sequence>MYSSNSEIKKKVTFILAAAGQGKRMNLNSPKQFLDYKGEPLFYSSLKIAFDNKYIDDIIIVTNKENLNFMVKYCQDKNLFSKVKYIVEGGSERQYSIYNAIKKIEDTDIVIVQDAARPFLKDRYIEESIKILDNDCDGAIIGVKCKDTIKIIDKNGIVLETPNRDNLIMVHTPQTFKFEILKKAYQMAEEKNILATDDASLVEMISEKVKFINGDYDNIKITVQEDLKFLK</sequence>
<dbReference type="Proteomes" id="UP000004925">
    <property type="component" value="Unassembled WGS sequence"/>
</dbReference>
<dbReference type="HAMAP" id="MF_00108">
    <property type="entry name" value="IspD"/>
    <property type="match status" value="1"/>
</dbReference>
<comment type="similarity">
    <text evidence="3">Belongs to the IspD/TarI cytidylyltransferase family. IspD subfamily.</text>
</comment>
<dbReference type="NCBIfam" id="TIGR00453">
    <property type="entry name" value="ispD"/>
    <property type="match status" value="1"/>
</dbReference>
<accession>A0A0M1VWN5</accession>
<dbReference type="SUPFAM" id="SSF53448">
    <property type="entry name" value="Nucleotide-diphospho-sugar transferases"/>
    <property type="match status" value="1"/>
</dbReference>
<dbReference type="eggNOG" id="COG1211">
    <property type="taxonomic scope" value="Bacteria"/>
</dbReference>
<dbReference type="EMBL" id="ACDE02000022">
    <property type="protein sequence ID" value="EEO41118.1"/>
    <property type="molecule type" value="Genomic_DNA"/>
</dbReference>
<dbReference type="Gene3D" id="3.90.550.10">
    <property type="entry name" value="Spore Coat Polysaccharide Biosynthesis Protein SpsA, Chain A"/>
    <property type="match status" value="1"/>
</dbReference>
<keyword evidence="1 3" id="KW-0808">Transferase</keyword>
<proteinExistence type="inferred from homology"/>
<feature type="site" description="Positions MEP for the nucleophilic attack" evidence="3">
    <location>
        <position position="164"/>
    </location>
</feature>
<comment type="caution">
    <text evidence="4">The sequence shown here is derived from an EMBL/GenBank/DDBJ whole genome shotgun (WGS) entry which is preliminary data.</text>
</comment>
<comment type="function">
    <text evidence="3">Catalyzes the formation of 4-diphosphocytidyl-2-C-methyl-D-erythritol from CTP and 2-C-methyl-D-erythritol 4-phosphate (MEP).</text>
</comment>
<dbReference type="InterPro" id="IPR034683">
    <property type="entry name" value="IspD/TarI"/>
</dbReference>
<feature type="site" description="Positions MEP for the nucleophilic attack" evidence="3">
    <location>
        <position position="220"/>
    </location>
</feature>
<feature type="site" description="Transition state stabilizer" evidence="3">
    <location>
        <position position="24"/>
    </location>
</feature>
<dbReference type="InterPro" id="IPR001228">
    <property type="entry name" value="IspD"/>
</dbReference>
<evidence type="ECO:0000256" key="2">
    <source>
        <dbReference type="ARBA" id="ARBA00022695"/>
    </source>
</evidence>
<dbReference type="FunFam" id="3.90.550.10:FF:000003">
    <property type="entry name" value="2-C-methyl-D-erythritol 4-phosphate cytidylyltransferase"/>
    <property type="match status" value="1"/>
</dbReference>
<comment type="catalytic activity">
    <reaction evidence="3">
        <text>2-C-methyl-D-erythritol 4-phosphate + CTP + H(+) = 4-CDP-2-C-methyl-D-erythritol + diphosphate</text>
        <dbReference type="Rhea" id="RHEA:13429"/>
        <dbReference type="ChEBI" id="CHEBI:15378"/>
        <dbReference type="ChEBI" id="CHEBI:33019"/>
        <dbReference type="ChEBI" id="CHEBI:37563"/>
        <dbReference type="ChEBI" id="CHEBI:57823"/>
        <dbReference type="ChEBI" id="CHEBI:58262"/>
        <dbReference type="EC" id="2.7.7.60"/>
    </reaction>
</comment>
<keyword evidence="2 3" id="KW-0548">Nucleotidyltransferase</keyword>
<organism evidence="4 5">
    <name type="scientific">Fusobacterium vincentii 4_1_13</name>
    <dbReference type="NCBI Taxonomy" id="469606"/>
    <lineage>
        <taxon>Bacteria</taxon>
        <taxon>Fusobacteriati</taxon>
        <taxon>Fusobacteriota</taxon>
        <taxon>Fusobacteriia</taxon>
        <taxon>Fusobacteriales</taxon>
        <taxon>Fusobacteriaceae</taxon>
        <taxon>Fusobacterium</taxon>
    </lineage>
</organism>
<dbReference type="GeneID" id="79799235"/>
<evidence type="ECO:0000313" key="4">
    <source>
        <dbReference type="EMBL" id="EEO41118.1"/>
    </source>
</evidence>
<dbReference type="PANTHER" id="PTHR32125">
    <property type="entry name" value="2-C-METHYL-D-ERYTHRITOL 4-PHOSPHATE CYTIDYLYLTRANSFERASE, CHLOROPLASTIC"/>
    <property type="match status" value="1"/>
</dbReference>
<dbReference type="PANTHER" id="PTHR32125:SF4">
    <property type="entry name" value="2-C-METHYL-D-ERYTHRITOL 4-PHOSPHATE CYTIDYLYLTRANSFERASE, CHLOROPLASTIC"/>
    <property type="match status" value="1"/>
</dbReference>
<dbReference type="UniPathway" id="UPA00056">
    <property type="reaction ID" value="UER00093"/>
</dbReference>
<evidence type="ECO:0000256" key="1">
    <source>
        <dbReference type="ARBA" id="ARBA00022679"/>
    </source>
</evidence>
<dbReference type="InterPro" id="IPR050088">
    <property type="entry name" value="IspD/TarI_cytidylyltransf_bact"/>
</dbReference>
<dbReference type="InterPro" id="IPR029044">
    <property type="entry name" value="Nucleotide-diphossugar_trans"/>
</dbReference>
<dbReference type="Pfam" id="PF01128">
    <property type="entry name" value="IspD"/>
    <property type="match status" value="1"/>
</dbReference>